<gene>
    <name evidence="2" type="ORF">GCM10014715_54160</name>
</gene>
<name>A0A919A7P2_9ACTN</name>
<protein>
    <submittedName>
        <fullName evidence="2">Uncharacterized protein</fullName>
    </submittedName>
</protein>
<reference evidence="2" key="1">
    <citation type="journal article" date="2014" name="Int. J. Syst. Evol. Microbiol.">
        <title>Complete genome sequence of Corynebacterium casei LMG S-19264T (=DSM 44701T), isolated from a smear-ripened cheese.</title>
        <authorList>
            <consortium name="US DOE Joint Genome Institute (JGI-PGF)"/>
            <person name="Walter F."/>
            <person name="Albersmeier A."/>
            <person name="Kalinowski J."/>
            <person name="Ruckert C."/>
        </authorList>
    </citation>
    <scope>NUCLEOTIDE SEQUENCE</scope>
    <source>
        <strain evidence="2">JCM 3302</strain>
    </source>
</reference>
<proteinExistence type="predicted"/>
<evidence type="ECO:0000313" key="3">
    <source>
        <dbReference type="Proteomes" id="UP000641386"/>
    </source>
</evidence>
<keyword evidence="3" id="KW-1185">Reference proteome</keyword>
<reference evidence="2" key="2">
    <citation type="submission" date="2020-09" db="EMBL/GenBank/DDBJ databases">
        <authorList>
            <person name="Sun Q."/>
            <person name="Ohkuma M."/>
        </authorList>
    </citation>
    <scope>NUCLEOTIDE SEQUENCE</scope>
    <source>
        <strain evidence="2">JCM 3302</strain>
    </source>
</reference>
<comment type="caution">
    <text evidence="2">The sequence shown here is derived from an EMBL/GenBank/DDBJ whole genome shotgun (WGS) entry which is preliminary data.</text>
</comment>
<feature type="region of interest" description="Disordered" evidence="1">
    <location>
        <begin position="1"/>
        <end position="33"/>
    </location>
</feature>
<dbReference type="EMBL" id="BNBC01000028">
    <property type="protein sequence ID" value="GHE90859.1"/>
    <property type="molecule type" value="Genomic_DNA"/>
</dbReference>
<evidence type="ECO:0000313" key="2">
    <source>
        <dbReference type="EMBL" id="GHE90859.1"/>
    </source>
</evidence>
<dbReference type="AlphaFoldDB" id="A0A919A7P2"/>
<feature type="region of interest" description="Disordered" evidence="1">
    <location>
        <begin position="73"/>
        <end position="103"/>
    </location>
</feature>
<dbReference type="GO" id="GO:0047355">
    <property type="term" value="F:CDP-glycerol glycerophosphotransferase activity"/>
    <property type="evidence" value="ECO:0007669"/>
    <property type="project" value="InterPro"/>
</dbReference>
<dbReference type="RefSeq" id="WP_373311277.1">
    <property type="nucleotide sequence ID" value="NZ_BNBC01000028.1"/>
</dbReference>
<dbReference type="GO" id="GO:0016020">
    <property type="term" value="C:membrane"/>
    <property type="evidence" value="ECO:0007669"/>
    <property type="project" value="InterPro"/>
</dbReference>
<dbReference type="Proteomes" id="UP000641386">
    <property type="component" value="Unassembled WGS sequence"/>
</dbReference>
<dbReference type="InterPro" id="IPR007554">
    <property type="entry name" value="Glycerophosphate_synth"/>
</dbReference>
<evidence type="ECO:0000256" key="1">
    <source>
        <dbReference type="SAM" id="MobiDB-lite"/>
    </source>
</evidence>
<dbReference type="Pfam" id="PF04464">
    <property type="entry name" value="Glyphos_transf"/>
    <property type="match status" value="1"/>
</dbReference>
<accession>A0A919A7P2</accession>
<sequence length="103" mass="11109">MPRVTARPHPAPDLATAGTTGPRPAWLPASGSWRDEESARLRAAFRARFCEFDDGWAAERVVRTLILGEVAWTPSAPTPPARPRAVTAQLPAQSCGHDRLAPS</sequence>
<organism evidence="2 3">
    <name type="scientific">Streptomyces spiralis</name>
    <dbReference type="NCBI Taxonomy" id="66376"/>
    <lineage>
        <taxon>Bacteria</taxon>
        <taxon>Bacillati</taxon>
        <taxon>Actinomycetota</taxon>
        <taxon>Actinomycetes</taxon>
        <taxon>Kitasatosporales</taxon>
        <taxon>Streptomycetaceae</taxon>
        <taxon>Streptomyces</taxon>
    </lineage>
</organism>